<evidence type="ECO:0000313" key="1">
    <source>
        <dbReference type="EMBL" id="OWR47191.1"/>
    </source>
</evidence>
<dbReference type="AlphaFoldDB" id="A0A212F0G9"/>
<dbReference type="InParanoid" id="A0A212F0G9"/>
<sequence length="41" mass="4769">MTKIVQSLNAYLLDTSACCMNVDRLRQFCLCRGYQKDSNHE</sequence>
<organism evidence="1 2">
    <name type="scientific">Danaus plexippus plexippus</name>
    <dbReference type="NCBI Taxonomy" id="278856"/>
    <lineage>
        <taxon>Eukaryota</taxon>
        <taxon>Metazoa</taxon>
        <taxon>Ecdysozoa</taxon>
        <taxon>Arthropoda</taxon>
        <taxon>Hexapoda</taxon>
        <taxon>Insecta</taxon>
        <taxon>Pterygota</taxon>
        <taxon>Neoptera</taxon>
        <taxon>Endopterygota</taxon>
        <taxon>Lepidoptera</taxon>
        <taxon>Glossata</taxon>
        <taxon>Ditrysia</taxon>
        <taxon>Papilionoidea</taxon>
        <taxon>Nymphalidae</taxon>
        <taxon>Danainae</taxon>
        <taxon>Danaini</taxon>
        <taxon>Danaina</taxon>
        <taxon>Danaus</taxon>
        <taxon>Danaus</taxon>
    </lineage>
</organism>
<gene>
    <name evidence="1" type="ORF">KGM_210400A</name>
</gene>
<keyword evidence="2" id="KW-1185">Reference proteome</keyword>
<dbReference type="Proteomes" id="UP000007151">
    <property type="component" value="Unassembled WGS sequence"/>
</dbReference>
<evidence type="ECO:0000313" key="2">
    <source>
        <dbReference type="Proteomes" id="UP000007151"/>
    </source>
</evidence>
<dbReference type="KEGG" id="dpl:KGM_210400A"/>
<comment type="caution">
    <text evidence="1">The sequence shown here is derived from an EMBL/GenBank/DDBJ whole genome shotgun (WGS) entry which is preliminary data.</text>
</comment>
<dbReference type="EMBL" id="AGBW02011123">
    <property type="protein sequence ID" value="OWR47191.1"/>
    <property type="molecule type" value="Genomic_DNA"/>
</dbReference>
<accession>A0A212F0G9</accession>
<feature type="non-terminal residue" evidence="1">
    <location>
        <position position="41"/>
    </location>
</feature>
<reference evidence="1 2" key="1">
    <citation type="journal article" date="2011" name="Cell">
        <title>The monarch butterfly genome yields insights into long-distance migration.</title>
        <authorList>
            <person name="Zhan S."/>
            <person name="Merlin C."/>
            <person name="Boore J.L."/>
            <person name="Reppert S.M."/>
        </authorList>
    </citation>
    <scope>NUCLEOTIDE SEQUENCE [LARGE SCALE GENOMIC DNA]</scope>
    <source>
        <strain evidence="1">F-2</strain>
    </source>
</reference>
<protein>
    <submittedName>
        <fullName evidence="1">Uncharacterized protein</fullName>
    </submittedName>
</protein>
<name>A0A212F0G9_DANPL</name>
<proteinExistence type="predicted"/>